<dbReference type="EMBL" id="SKFG01000003">
    <property type="protein sequence ID" value="TCZ79365.1"/>
    <property type="molecule type" value="Genomic_DNA"/>
</dbReference>
<proteinExistence type="predicted"/>
<keyword evidence="1" id="KW-0472">Membrane</keyword>
<comment type="caution">
    <text evidence="2">The sequence shown here is derived from an EMBL/GenBank/DDBJ whole genome shotgun (WGS) entry which is preliminary data.</text>
</comment>
<keyword evidence="1" id="KW-0812">Transmembrane</keyword>
<accession>A0A4R4ELX7</accession>
<keyword evidence="3" id="KW-1185">Reference proteome</keyword>
<evidence type="ECO:0000313" key="3">
    <source>
        <dbReference type="Proteomes" id="UP000295418"/>
    </source>
</evidence>
<dbReference type="RefSeq" id="WP_132417023.1">
    <property type="nucleotide sequence ID" value="NZ_SKFG01000003.1"/>
</dbReference>
<name>A0A4R4ELX7_9BACL</name>
<dbReference type="Proteomes" id="UP000295418">
    <property type="component" value="Unassembled WGS sequence"/>
</dbReference>
<evidence type="ECO:0000256" key="1">
    <source>
        <dbReference type="SAM" id="Phobius"/>
    </source>
</evidence>
<feature type="transmembrane region" description="Helical" evidence="1">
    <location>
        <begin position="76"/>
        <end position="103"/>
    </location>
</feature>
<feature type="transmembrane region" description="Helical" evidence="1">
    <location>
        <begin position="6"/>
        <end position="27"/>
    </location>
</feature>
<protein>
    <submittedName>
        <fullName evidence="2">Uncharacterized protein</fullName>
    </submittedName>
</protein>
<organism evidence="2 3">
    <name type="scientific">Paenibacillus albiflavus</name>
    <dbReference type="NCBI Taxonomy" id="2545760"/>
    <lineage>
        <taxon>Bacteria</taxon>
        <taxon>Bacillati</taxon>
        <taxon>Bacillota</taxon>
        <taxon>Bacilli</taxon>
        <taxon>Bacillales</taxon>
        <taxon>Paenibacillaceae</taxon>
        <taxon>Paenibacillus</taxon>
    </lineage>
</organism>
<reference evidence="2 3" key="1">
    <citation type="submission" date="2019-03" db="EMBL/GenBank/DDBJ databases">
        <authorList>
            <person name="Kim M.K.M."/>
        </authorList>
    </citation>
    <scope>NUCLEOTIDE SEQUENCE [LARGE SCALE GENOMIC DNA]</scope>
    <source>
        <strain evidence="2 3">18JY21-1</strain>
    </source>
</reference>
<dbReference type="OrthoDB" id="2974522at2"/>
<sequence length="117" mass="13440">MINILSAIGIIASIAYLLILTLGLYLCKKNKFTEGFYFFLFLIIFQISSYFLPNFIGKLIDYYQGNKSQVPIGMTIGEFVAFLSYIGLIIKSLPFFILVIGLYRRWKPESKNSSHTF</sequence>
<feature type="transmembrane region" description="Helical" evidence="1">
    <location>
        <begin position="36"/>
        <end position="56"/>
    </location>
</feature>
<evidence type="ECO:0000313" key="2">
    <source>
        <dbReference type="EMBL" id="TCZ79365.1"/>
    </source>
</evidence>
<dbReference type="AlphaFoldDB" id="A0A4R4ELX7"/>
<gene>
    <name evidence="2" type="ORF">E0485_05755</name>
</gene>
<keyword evidence="1" id="KW-1133">Transmembrane helix</keyword>